<feature type="domain" description="HTH tetR-type" evidence="3">
    <location>
        <begin position="9"/>
        <end position="69"/>
    </location>
</feature>
<dbReference type="PANTHER" id="PTHR43479">
    <property type="entry name" value="ACREF/ENVCD OPERON REPRESSOR-RELATED"/>
    <property type="match status" value="1"/>
</dbReference>
<comment type="caution">
    <text evidence="4">The sequence shown here is derived from an EMBL/GenBank/DDBJ whole genome shotgun (WGS) entry which is preliminary data.</text>
</comment>
<dbReference type="PROSITE" id="PS50977">
    <property type="entry name" value="HTH_TETR_2"/>
    <property type="match status" value="1"/>
</dbReference>
<sequence length="210" mass="25077">MDKFESLPDEKKQRILNVCIEEFALYGYDKASTNSIVKKAYISKGILFHYFGNKKTLFLYIFDYCINKLVNRYYSMKEKEPKDIFERIMWSSIVKMKAFHEEPNMIKLILLAISNMPKSLEPELTQRYNDIYEKNMPQFFQDIDTSKFRKDIDSQKAIELIMMCADGISNRYLQEYKNRPVDEVFNDAEKIMKDFNECMDILKFGIYPVE</sequence>
<dbReference type="Pfam" id="PF00440">
    <property type="entry name" value="TetR_N"/>
    <property type="match status" value="1"/>
</dbReference>
<evidence type="ECO:0000256" key="2">
    <source>
        <dbReference type="PROSITE-ProRule" id="PRU00335"/>
    </source>
</evidence>
<dbReference type="InterPro" id="IPR023772">
    <property type="entry name" value="DNA-bd_HTH_TetR-type_CS"/>
</dbReference>
<evidence type="ECO:0000259" key="3">
    <source>
        <dbReference type="PROSITE" id="PS50977"/>
    </source>
</evidence>
<protein>
    <submittedName>
        <fullName evidence="4">TetR/AcrR family transcriptional regulator</fullName>
    </submittedName>
</protein>
<dbReference type="InterPro" id="IPR050624">
    <property type="entry name" value="HTH-type_Tx_Regulator"/>
</dbReference>
<dbReference type="EMBL" id="JAEEGC010000045">
    <property type="protein sequence ID" value="MBV7273424.1"/>
    <property type="molecule type" value="Genomic_DNA"/>
</dbReference>
<dbReference type="PROSITE" id="PS01081">
    <property type="entry name" value="HTH_TETR_1"/>
    <property type="match status" value="1"/>
</dbReference>
<dbReference type="PANTHER" id="PTHR43479:SF11">
    <property type="entry name" value="ACREF_ENVCD OPERON REPRESSOR-RELATED"/>
    <property type="match status" value="1"/>
</dbReference>
<dbReference type="InterPro" id="IPR049488">
    <property type="entry name" value="TM_1030-like_C"/>
</dbReference>
<name>A0A949X2L9_9CLOT</name>
<accession>A0A949X2L9</accession>
<reference evidence="4" key="1">
    <citation type="submission" date="2020-12" db="EMBL/GenBank/DDBJ databases">
        <title>Clostridium thailandense sp. nov., a novel acetogenic bacterium isolated from peat land soil in Thailand.</title>
        <authorList>
            <person name="Chaikitkaew S."/>
            <person name="Birkeland N.K."/>
        </authorList>
    </citation>
    <scope>NUCLEOTIDE SEQUENCE</scope>
    <source>
        <strain evidence="4">PL3</strain>
    </source>
</reference>
<gene>
    <name evidence="4" type="ORF">I6U48_10940</name>
</gene>
<keyword evidence="1 2" id="KW-0238">DNA-binding</keyword>
<evidence type="ECO:0000313" key="4">
    <source>
        <dbReference type="EMBL" id="MBV7273424.1"/>
    </source>
</evidence>
<evidence type="ECO:0000256" key="1">
    <source>
        <dbReference type="ARBA" id="ARBA00023125"/>
    </source>
</evidence>
<evidence type="ECO:0000313" key="5">
    <source>
        <dbReference type="Proteomes" id="UP000694308"/>
    </source>
</evidence>
<organism evidence="4 5">
    <name type="scientific">Clostridium thailandense</name>
    <dbReference type="NCBI Taxonomy" id="2794346"/>
    <lineage>
        <taxon>Bacteria</taxon>
        <taxon>Bacillati</taxon>
        <taxon>Bacillota</taxon>
        <taxon>Clostridia</taxon>
        <taxon>Eubacteriales</taxon>
        <taxon>Clostridiaceae</taxon>
        <taxon>Clostridium</taxon>
    </lineage>
</organism>
<proteinExistence type="predicted"/>
<dbReference type="Proteomes" id="UP000694308">
    <property type="component" value="Unassembled WGS sequence"/>
</dbReference>
<dbReference type="GO" id="GO:0003677">
    <property type="term" value="F:DNA binding"/>
    <property type="evidence" value="ECO:0007669"/>
    <property type="project" value="UniProtKB-UniRule"/>
</dbReference>
<dbReference type="AlphaFoldDB" id="A0A949X2L9"/>
<feature type="DNA-binding region" description="H-T-H motif" evidence="2">
    <location>
        <begin position="32"/>
        <end position="51"/>
    </location>
</feature>
<keyword evidence="5" id="KW-1185">Reference proteome</keyword>
<dbReference type="Pfam" id="PF21256">
    <property type="entry name" value="TetR_C_5-like"/>
    <property type="match status" value="1"/>
</dbReference>
<dbReference type="InterPro" id="IPR001647">
    <property type="entry name" value="HTH_TetR"/>
</dbReference>